<evidence type="ECO:0000256" key="5">
    <source>
        <dbReference type="ARBA" id="ARBA00023125"/>
    </source>
</evidence>
<dbReference type="OrthoDB" id="9807089at2"/>
<dbReference type="GO" id="GO:0006526">
    <property type="term" value="P:L-arginine biosynthetic process"/>
    <property type="evidence" value="ECO:0007669"/>
    <property type="project" value="UniProtKB-UniPathway"/>
</dbReference>
<dbReference type="InterPro" id="IPR001669">
    <property type="entry name" value="Arg_repress"/>
</dbReference>
<evidence type="ECO:0000313" key="11">
    <source>
        <dbReference type="EMBL" id="SHH36894.1"/>
    </source>
</evidence>
<dbReference type="RefSeq" id="WP_073337225.1">
    <property type="nucleotide sequence ID" value="NZ_FQXM01000004.1"/>
</dbReference>
<dbReference type="Pfam" id="PF02863">
    <property type="entry name" value="Arg_repressor_C"/>
    <property type="match status" value="1"/>
</dbReference>
<protein>
    <recommendedName>
        <fullName evidence="7 8">Arginine repressor</fullName>
    </recommendedName>
</protein>
<sequence>MKIERQAKLLEIISTQDIVTQEELADELKKQGMDITQATVSRDIKELKLIKVLTDNGTYKYATVVPSNNPHSNRLANIFSQTVLSVQSVGNFVCVKTMSGSGGIAGEAIDTLGLEGIVGTIAGDNTIFVLAINEEKANEISKKMKKMISK</sequence>
<dbReference type="PANTHER" id="PTHR34471">
    <property type="entry name" value="ARGININE REPRESSOR"/>
    <property type="match status" value="1"/>
</dbReference>
<dbReference type="GO" id="GO:0005737">
    <property type="term" value="C:cytoplasm"/>
    <property type="evidence" value="ECO:0007669"/>
    <property type="project" value="UniProtKB-SubCell"/>
</dbReference>
<dbReference type="Proteomes" id="UP000184447">
    <property type="component" value="Unassembled WGS sequence"/>
</dbReference>
<dbReference type="EMBL" id="FQXM01000004">
    <property type="protein sequence ID" value="SHH36894.1"/>
    <property type="molecule type" value="Genomic_DNA"/>
</dbReference>
<keyword evidence="6 7" id="KW-0804">Transcription</keyword>
<dbReference type="GO" id="GO:0003677">
    <property type="term" value="F:DNA binding"/>
    <property type="evidence" value="ECO:0007669"/>
    <property type="project" value="UniProtKB-KW"/>
</dbReference>
<evidence type="ECO:0000313" key="12">
    <source>
        <dbReference type="Proteomes" id="UP000184447"/>
    </source>
</evidence>
<dbReference type="Gene3D" id="1.10.10.10">
    <property type="entry name" value="Winged helix-like DNA-binding domain superfamily/Winged helix DNA-binding domain"/>
    <property type="match status" value="1"/>
</dbReference>
<dbReference type="InterPro" id="IPR036390">
    <property type="entry name" value="WH_DNA-bd_sf"/>
</dbReference>
<keyword evidence="7" id="KW-0028">Amino-acid biosynthesis</keyword>
<dbReference type="Gene3D" id="3.30.1360.40">
    <property type="match status" value="1"/>
</dbReference>
<comment type="pathway">
    <text evidence="7">Amino-acid biosynthesis; L-arginine biosynthesis [regulation].</text>
</comment>
<dbReference type="SUPFAM" id="SSF55252">
    <property type="entry name" value="C-terminal domain of arginine repressor"/>
    <property type="match status" value="1"/>
</dbReference>
<keyword evidence="5 7" id="KW-0238">DNA-binding</keyword>
<reference evidence="11 12" key="1">
    <citation type="submission" date="2016-11" db="EMBL/GenBank/DDBJ databases">
        <authorList>
            <person name="Jaros S."/>
            <person name="Januszkiewicz K."/>
            <person name="Wedrychowicz H."/>
        </authorList>
    </citation>
    <scope>NUCLEOTIDE SEQUENCE [LARGE SCALE GENOMIC DNA]</scope>
    <source>
        <strain evidence="11 12">DSM 8605</strain>
    </source>
</reference>
<evidence type="ECO:0000256" key="7">
    <source>
        <dbReference type="HAMAP-Rule" id="MF_00173"/>
    </source>
</evidence>
<dbReference type="InterPro" id="IPR036388">
    <property type="entry name" value="WH-like_DNA-bd_sf"/>
</dbReference>
<dbReference type="SUPFAM" id="SSF46785">
    <property type="entry name" value="Winged helix' DNA-binding domain"/>
    <property type="match status" value="1"/>
</dbReference>
<dbReference type="STRING" id="1121316.SAMN02745207_00894"/>
<dbReference type="InterPro" id="IPR036251">
    <property type="entry name" value="Arg_repress_C_sf"/>
</dbReference>
<dbReference type="Pfam" id="PF01316">
    <property type="entry name" value="Arg_repressor"/>
    <property type="match status" value="1"/>
</dbReference>
<evidence type="ECO:0000256" key="3">
    <source>
        <dbReference type="ARBA" id="ARBA00022490"/>
    </source>
</evidence>
<evidence type="ECO:0000256" key="2">
    <source>
        <dbReference type="ARBA" id="ARBA00008316"/>
    </source>
</evidence>
<feature type="domain" description="Arginine repressor C-terminal" evidence="10">
    <location>
        <begin position="79"/>
        <end position="146"/>
    </location>
</feature>
<dbReference type="PANTHER" id="PTHR34471:SF1">
    <property type="entry name" value="ARGININE REPRESSOR"/>
    <property type="match status" value="1"/>
</dbReference>
<dbReference type="GO" id="GO:0051259">
    <property type="term" value="P:protein complex oligomerization"/>
    <property type="evidence" value="ECO:0007669"/>
    <property type="project" value="InterPro"/>
</dbReference>
<dbReference type="GO" id="GO:1900079">
    <property type="term" value="P:regulation of arginine biosynthetic process"/>
    <property type="evidence" value="ECO:0007669"/>
    <property type="project" value="UniProtKB-UniRule"/>
</dbReference>
<feature type="domain" description="Arginine repressor DNA-binding" evidence="9">
    <location>
        <begin position="2"/>
        <end position="62"/>
    </location>
</feature>
<dbReference type="PRINTS" id="PR01467">
    <property type="entry name" value="ARGREPRESSOR"/>
</dbReference>
<dbReference type="InterPro" id="IPR020899">
    <property type="entry name" value="Arg_repress_C"/>
</dbReference>
<name>A0A1M5SEB2_9CLOT</name>
<comment type="similarity">
    <text evidence="2 7">Belongs to the ArgR family.</text>
</comment>
<dbReference type="AlphaFoldDB" id="A0A1M5SEB2"/>
<keyword evidence="3 7" id="KW-0963">Cytoplasm</keyword>
<evidence type="ECO:0000259" key="9">
    <source>
        <dbReference type="Pfam" id="PF01316"/>
    </source>
</evidence>
<accession>A0A1M5SEB2</accession>
<gene>
    <name evidence="7" type="primary">argR</name>
    <name evidence="11" type="ORF">SAMN02745207_00894</name>
</gene>
<dbReference type="NCBIfam" id="TIGR01529">
    <property type="entry name" value="argR_whole"/>
    <property type="match status" value="1"/>
</dbReference>
<dbReference type="UniPathway" id="UPA00068"/>
<evidence type="ECO:0000256" key="8">
    <source>
        <dbReference type="NCBIfam" id="TIGR01529"/>
    </source>
</evidence>
<dbReference type="NCBIfam" id="NF001680">
    <property type="entry name" value="PRK00441.1"/>
    <property type="match status" value="1"/>
</dbReference>
<dbReference type="GO" id="GO:0003700">
    <property type="term" value="F:DNA-binding transcription factor activity"/>
    <property type="evidence" value="ECO:0007669"/>
    <property type="project" value="UniProtKB-UniRule"/>
</dbReference>
<dbReference type="HAMAP" id="MF_00173">
    <property type="entry name" value="Arg_repressor"/>
    <property type="match status" value="1"/>
</dbReference>
<organism evidence="11 12">
    <name type="scientific">Clostridium grantii DSM 8605</name>
    <dbReference type="NCBI Taxonomy" id="1121316"/>
    <lineage>
        <taxon>Bacteria</taxon>
        <taxon>Bacillati</taxon>
        <taxon>Bacillota</taxon>
        <taxon>Clostridia</taxon>
        <taxon>Eubacteriales</taxon>
        <taxon>Clostridiaceae</taxon>
        <taxon>Clostridium</taxon>
    </lineage>
</organism>
<comment type="subcellular location">
    <subcellularLocation>
        <location evidence="1 7">Cytoplasm</location>
    </subcellularLocation>
</comment>
<keyword evidence="12" id="KW-1185">Reference proteome</keyword>
<dbReference type="InterPro" id="IPR020900">
    <property type="entry name" value="Arg_repress_DNA-bd"/>
</dbReference>
<evidence type="ECO:0000259" key="10">
    <source>
        <dbReference type="Pfam" id="PF02863"/>
    </source>
</evidence>
<evidence type="ECO:0000256" key="6">
    <source>
        <dbReference type="ARBA" id="ARBA00023163"/>
    </source>
</evidence>
<keyword evidence="7" id="KW-0055">Arginine biosynthesis</keyword>
<keyword evidence="7" id="KW-0678">Repressor</keyword>
<evidence type="ECO:0000256" key="4">
    <source>
        <dbReference type="ARBA" id="ARBA00023015"/>
    </source>
</evidence>
<comment type="function">
    <text evidence="7">Regulates arginine biosynthesis genes.</text>
</comment>
<keyword evidence="4 7" id="KW-0805">Transcription regulation</keyword>
<proteinExistence type="inferred from homology"/>
<evidence type="ECO:0000256" key="1">
    <source>
        <dbReference type="ARBA" id="ARBA00004496"/>
    </source>
</evidence>
<dbReference type="GO" id="GO:0034618">
    <property type="term" value="F:arginine binding"/>
    <property type="evidence" value="ECO:0007669"/>
    <property type="project" value="InterPro"/>
</dbReference>